<keyword evidence="1" id="KW-0732">Signal</keyword>
<accession>A0A0R1NIK3</accession>
<dbReference type="PATRIC" id="fig|1423766.4.peg.1628"/>
<dbReference type="Proteomes" id="UP000051439">
    <property type="component" value="Unassembled WGS sequence"/>
</dbReference>
<reference evidence="2 3" key="1">
    <citation type="journal article" date="2015" name="Genome Announc.">
        <title>Expanding the biotechnology potential of lactobacilli through comparative genomics of 213 strains and associated genera.</title>
        <authorList>
            <person name="Sun Z."/>
            <person name="Harris H.M."/>
            <person name="McCann A."/>
            <person name="Guo C."/>
            <person name="Argimon S."/>
            <person name="Zhang W."/>
            <person name="Yang X."/>
            <person name="Jeffery I.B."/>
            <person name="Cooney J.C."/>
            <person name="Kagawa T.F."/>
            <person name="Liu W."/>
            <person name="Song Y."/>
            <person name="Salvetti E."/>
            <person name="Wrobel A."/>
            <person name="Rasinkangas P."/>
            <person name="Parkhill J."/>
            <person name="Rea M.C."/>
            <person name="O'Sullivan O."/>
            <person name="Ritari J."/>
            <person name="Douillard F.P."/>
            <person name="Paul Ross R."/>
            <person name="Yang R."/>
            <person name="Briner A.E."/>
            <person name="Felis G.E."/>
            <person name="de Vos W.M."/>
            <person name="Barrangou R."/>
            <person name="Klaenhammer T.R."/>
            <person name="Caufield P.W."/>
            <person name="Cui Y."/>
            <person name="Zhang H."/>
            <person name="O'Toole P.W."/>
        </authorList>
    </citation>
    <scope>NUCLEOTIDE SEQUENCE [LARGE SCALE GENOMIC DNA]</scope>
    <source>
        <strain evidence="2 3">DSM 19906</strain>
    </source>
</reference>
<evidence type="ECO:0000256" key="1">
    <source>
        <dbReference type="SAM" id="SignalP"/>
    </source>
</evidence>
<evidence type="ECO:0000313" key="3">
    <source>
        <dbReference type="Proteomes" id="UP000051439"/>
    </source>
</evidence>
<sequence length="124" mass="14467">MNNKLMITLGVSTLLFSSMGLFTQPASASTTTKIKVHNYKQAEQLVTHKFGHHINGRYYVWTAMGYGFPGHTHYLFRYHDHRVYWIRGVDYYAQKQVHVGTYWGHDYFVYQTGRIIKRPGGGVY</sequence>
<protein>
    <recommendedName>
        <fullName evidence="4">Surface layer protein A domain-containing protein</fullName>
    </recommendedName>
</protein>
<proteinExistence type="predicted"/>
<evidence type="ECO:0008006" key="4">
    <source>
        <dbReference type="Google" id="ProtNLM"/>
    </source>
</evidence>
<keyword evidence="3" id="KW-1185">Reference proteome</keyword>
<feature type="chain" id="PRO_5006408433" description="Surface layer protein A domain-containing protein" evidence="1">
    <location>
        <begin position="29"/>
        <end position="124"/>
    </location>
</feature>
<feature type="signal peptide" evidence="1">
    <location>
        <begin position="1"/>
        <end position="28"/>
    </location>
</feature>
<dbReference type="EMBL" id="AZEB01000029">
    <property type="protein sequence ID" value="KRL20350.1"/>
    <property type="molecule type" value="Genomic_DNA"/>
</dbReference>
<name>A0A0R1NIK3_9LACO</name>
<comment type="caution">
    <text evidence="2">The sequence shown here is derived from an EMBL/GenBank/DDBJ whole genome shotgun (WGS) entry which is preliminary data.</text>
</comment>
<organism evidence="2 3">
    <name type="scientific">Lentilactobacillus kisonensis DSM 19906 = JCM 15041</name>
    <dbReference type="NCBI Taxonomy" id="1423766"/>
    <lineage>
        <taxon>Bacteria</taxon>
        <taxon>Bacillati</taxon>
        <taxon>Bacillota</taxon>
        <taxon>Bacilli</taxon>
        <taxon>Lactobacillales</taxon>
        <taxon>Lactobacillaceae</taxon>
        <taxon>Lentilactobacillus</taxon>
    </lineage>
</organism>
<gene>
    <name evidence="2" type="ORF">FC98_GL001572</name>
</gene>
<dbReference type="AlphaFoldDB" id="A0A0R1NIK3"/>
<dbReference type="RefSeq" id="WP_008856706.1">
    <property type="nucleotide sequence ID" value="NZ_AZEB01000029.1"/>
</dbReference>
<evidence type="ECO:0000313" key="2">
    <source>
        <dbReference type="EMBL" id="KRL20350.1"/>
    </source>
</evidence>